<evidence type="ECO:0000313" key="5">
    <source>
        <dbReference type="Proteomes" id="UP000533598"/>
    </source>
</evidence>
<evidence type="ECO:0000313" key="4">
    <source>
        <dbReference type="EMBL" id="MBB4679885.1"/>
    </source>
</evidence>
<proteinExistence type="predicted"/>
<dbReference type="EMBL" id="JACHMH010000001">
    <property type="protein sequence ID" value="MBB4679885.1"/>
    <property type="molecule type" value="Genomic_DNA"/>
</dbReference>
<dbReference type="GO" id="GO:0071949">
    <property type="term" value="F:FAD binding"/>
    <property type="evidence" value="ECO:0007669"/>
    <property type="project" value="InterPro"/>
</dbReference>
<reference evidence="4 5" key="1">
    <citation type="submission" date="2020-08" db="EMBL/GenBank/DDBJ databases">
        <title>Sequencing the genomes of 1000 actinobacteria strains.</title>
        <authorList>
            <person name="Klenk H.-P."/>
        </authorList>
    </citation>
    <scope>NUCLEOTIDE SEQUENCE [LARGE SCALE GENOMIC DNA]</scope>
    <source>
        <strain evidence="4 5">DSM 44230</strain>
    </source>
</reference>
<name>A0A7W7CET3_9PSEU</name>
<dbReference type="RefSeq" id="WP_185005584.1">
    <property type="nucleotide sequence ID" value="NZ_BAAAUI010000017.1"/>
</dbReference>
<dbReference type="Gene3D" id="3.50.50.60">
    <property type="entry name" value="FAD/NAD(P)-binding domain"/>
    <property type="match status" value="1"/>
</dbReference>
<evidence type="ECO:0000256" key="2">
    <source>
        <dbReference type="ARBA" id="ARBA00023033"/>
    </source>
</evidence>
<sequence length="396" mass="41836">MTPLAVIAGAGVAGLTTAVALSQAGWRVRVFDRDPVLEPLGAGLGLTPNALRALDVLGLGDAVRDRGAVQETGGIRRPDGRWLARSDLAFIRARFGDPVLGLHRRDLITLLADALPAGTLRTGVTVTSATPGDADRLSLVRTTIGELTANLVVAADGIGSRLRTALFPEHPGPVYAGYTSWRMVVPMPDYPVAATETWGRGTRFGVMHLPDGLLHLSANSVAPPRQRARDERAEVLARFGNWHAPIPELLAAVRPGAVLHHDVAELLRPLPTFHSGRMVLVGDAAHAMTPNIGPACLAMEDAVTLGLLLPAARVSEQAAALAAYTALRLPRAVALARRSRRVGLAGQWTWPPAVAARNLGIRLGGLLPSRVTARALDGSVDWWPPARPPAARSARG</sequence>
<keyword evidence="5" id="KW-1185">Reference proteome</keyword>
<dbReference type="SUPFAM" id="SSF51905">
    <property type="entry name" value="FAD/NAD(P)-binding domain"/>
    <property type="match status" value="1"/>
</dbReference>
<comment type="caution">
    <text evidence="4">The sequence shown here is derived from an EMBL/GenBank/DDBJ whole genome shotgun (WGS) entry which is preliminary data.</text>
</comment>
<keyword evidence="1" id="KW-0560">Oxidoreductase</keyword>
<feature type="domain" description="FAD-binding" evidence="3">
    <location>
        <begin position="6"/>
        <end position="339"/>
    </location>
</feature>
<evidence type="ECO:0000256" key="1">
    <source>
        <dbReference type="ARBA" id="ARBA00023002"/>
    </source>
</evidence>
<accession>A0A7W7CET3</accession>
<dbReference type="InterPro" id="IPR002938">
    <property type="entry name" value="FAD-bd"/>
</dbReference>
<protein>
    <submittedName>
        <fullName evidence="4">2-polyprenyl-6-methoxyphenol hydroxylase-like FAD-dependent oxidoreductase</fullName>
    </submittedName>
</protein>
<gene>
    <name evidence="4" type="ORF">HNR67_006003</name>
</gene>
<dbReference type="Pfam" id="PF01494">
    <property type="entry name" value="FAD_binding_3"/>
    <property type="match status" value="1"/>
</dbReference>
<dbReference type="PANTHER" id="PTHR13789">
    <property type="entry name" value="MONOOXYGENASE"/>
    <property type="match status" value="1"/>
</dbReference>
<dbReference type="PANTHER" id="PTHR13789:SF309">
    <property type="entry name" value="PUTATIVE (AFU_ORTHOLOGUE AFUA_6G14510)-RELATED"/>
    <property type="match status" value="1"/>
</dbReference>
<dbReference type="AlphaFoldDB" id="A0A7W7CET3"/>
<dbReference type="PRINTS" id="PR00420">
    <property type="entry name" value="RNGMNOXGNASE"/>
</dbReference>
<organism evidence="4 5">
    <name type="scientific">Crossiella cryophila</name>
    <dbReference type="NCBI Taxonomy" id="43355"/>
    <lineage>
        <taxon>Bacteria</taxon>
        <taxon>Bacillati</taxon>
        <taxon>Actinomycetota</taxon>
        <taxon>Actinomycetes</taxon>
        <taxon>Pseudonocardiales</taxon>
        <taxon>Pseudonocardiaceae</taxon>
        <taxon>Crossiella</taxon>
    </lineage>
</organism>
<dbReference type="Proteomes" id="UP000533598">
    <property type="component" value="Unassembled WGS sequence"/>
</dbReference>
<dbReference type="GO" id="GO:0004497">
    <property type="term" value="F:monooxygenase activity"/>
    <property type="evidence" value="ECO:0007669"/>
    <property type="project" value="UniProtKB-KW"/>
</dbReference>
<evidence type="ECO:0000259" key="3">
    <source>
        <dbReference type="Pfam" id="PF01494"/>
    </source>
</evidence>
<keyword evidence="2" id="KW-0503">Monooxygenase</keyword>
<dbReference type="InterPro" id="IPR050493">
    <property type="entry name" value="FAD-dep_Monooxygenase_BioMet"/>
</dbReference>
<dbReference type="InterPro" id="IPR036188">
    <property type="entry name" value="FAD/NAD-bd_sf"/>
</dbReference>